<reference evidence="2" key="2">
    <citation type="submission" date="2020-09" db="EMBL/GenBank/DDBJ databases">
        <authorList>
            <person name="Sun Q."/>
            <person name="Kim S."/>
        </authorList>
    </citation>
    <scope>NUCLEOTIDE SEQUENCE</scope>
    <source>
        <strain evidence="2">KCTC 22169</strain>
    </source>
</reference>
<reference evidence="2" key="1">
    <citation type="journal article" date="2014" name="Int. J. Syst. Evol. Microbiol.">
        <title>Complete genome sequence of Corynebacterium casei LMG S-19264T (=DSM 44701T), isolated from a smear-ripened cheese.</title>
        <authorList>
            <consortium name="US DOE Joint Genome Institute (JGI-PGF)"/>
            <person name="Walter F."/>
            <person name="Albersmeier A."/>
            <person name="Kalinowski J."/>
            <person name="Ruckert C."/>
        </authorList>
    </citation>
    <scope>NUCLEOTIDE SEQUENCE</scope>
    <source>
        <strain evidence="2">KCTC 22169</strain>
    </source>
</reference>
<organism evidence="2 3">
    <name type="scientific">Saccharospirillum salsuginis</name>
    <dbReference type="NCBI Taxonomy" id="418750"/>
    <lineage>
        <taxon>Bacteria</taxon>
        <taxon>Pseudomonadati</taxon>
        <taxon>Pseudomonadota</taxon>
        <taxon>Gammaproteobacteria</taxon>
        <taxon>Oceanospirillales</taxon>
        <taxon>Saccharospirillaceae</taxon>
        <taxon>Saccharospirillum</taxon>
    </lineage>
</organism>
<protein>
    <submittedName>
        <fullName evidence="2">Uncharacterized protein</fullName>
    </submittedName>
</protein>
<dbReference type="Proteomes" id="UP000626148">
    <property type="component" value="Unassembled WGS sequence"/>
</dbReference>
<evidence type="ECO:0000256" key="1">
    <source>
        <dbReference type="SAM" id="MobiDB-lite"/>
    </source>
</evidence>
<keyword evidence="3" id="KW-1185">Reference proteome</keyword>
<accession>A0A918KKI3</accession>
<sequence>MTIATDVEIYIARVQAADIHAWLETRLDAVIPQRKHKGMPKNAVPFEGEWQGERFTIIVMEKVMDGFTSVWLNSPNLPWHDDAECAREAVAHFKREARIAAGGWQEKDDPDAWIQLTPDGEERPIQWRTE</sequence>
<feature type="region of interest" description="Disordered" evidence="1">
    <location>
        <begin position="109"/>
        <end position="130"/>
    </location>
</feature>
<dbReference type="AlphaFoldDB" id="A0A918KKI3"/>
<dbReference type="RefSeq" id="WP_189611134.1">
    <property type="nucleotide sequence ID" value="NZ_BMXR01000009.1"/>
</dbReference>
<proteinExistence type="predicted"/>
<evidence type="ECO:0000313" key="2">
    <source>
        <dbReference type="EMBL" id="GGX64504.1"/>
    </source>
</evidence>
<dbReference type="EMBL" id="BMXR01000009">
    <property type="protein sequence ID" value="GGX64504.1"/>
    <property type="molecule type" value="Genomic_DNA"/>
</dbReference>
<name>A0A918KKI3_9GAMM</name>
<feature type="compositionally biased region" description="Basic and acidic residues" evidence="1">
    <location>
        <begin position="120"/>
        <end position="130"/>
    </location>
</feature>
<gene>
    <name evidence="2" type="ORF">GCM10007392_35370</name>
</gene>
<comment type="caution">
    <text evidence="2">The sequence shown here is derived from an EMBL/GenBank/DDBJ whole genome shotgun (WGS) entry which is preliminary data.</text>
</comment>
<evidence type="ECO:0000313" key="3">
    <source>
        <dbReference type="Proteomes" id="UP000626148"/>
    </source>
</evidence>